<comment type="caution">
    <text evidence="1">The sequence shown here is derived from an EMBL/GenBank/DDBJ whole genome shotgun (WGS) entry which is preliminary data.</text>
</comment>
<accession>A0A4R5W327</accession>
<dbReference type="InterPro" id="IPR007263">
    <property type="entry name" value="DCC1-like"/>
</dbReference>
<evidence type="ECO:0000313" key="2">
    <source>
        <dbReference type="Proteomes" id="UP000294829"/>
    </source>
</evidence>
<dbReference type="Proteomes" id="UP000294829">
    <property type="component" value="Unassembled WGS sequence"/>
</dbReference>
<gene>
    <name evidence="1" type="ORF">E2I14_04680</name>
</gene>
<keyword evidence="2" id="KW-1185">Reference proteome</keyword>
<dbReference type="AlphaFoldDB" id="A0A4R5W327"/>
<proteinExistence type="predicted"/>
<dbReference type="OrthoDB" id="9813713at2"/>
<reference evidence="1 2" key="1">
    <citation type="submission" date="2019-03" db="EMBL/GenBank/DDBJ databases">
        <title>Sapientia aquatica gen. nov., sp. nov., isolated from a crater lake.</title>
        <authorList>
            <person name="Felfoldi T."/>
            <person name="Szabo A."/>
            <person name="Toth E."/>
            <person name="Schumann P."/>
            <person name="Keki Z."/>
            <person name="Marialigeti K."/>
            <person name="Mathe I."/>
        </authorList>
    </citation>
    <scope>NUCLEOTIDE SEQUENCE [LARGE SCALE GENOMIC DNA]</scope>
    <source>
        <strain evidence="1 2">SA-152</strain>
    </source>
</reference>
<dbReference type="EMBL" id="SMYL01000002">
    <property type="protein sequence ID" value="TDK67070.1"/>
    <property type="molecule type" value="Genomic_DNA"/>
</dbReference>
<organism evidence="1 2">
    <name type="scientific">Sapientia aquatica</name>
    <dbReference type="NCBI Taxonomy" id="1549640"/>
    <lineage>
        <taxon>Bacteria</taxon>
        <taxon>Pseudomonadati</taxon>
        <taxon>Pseudomonadota</taxon>
        <taxon>Betaproteobacteria</taxon>
        <taxon>Burkholderiales</taxon>
        <taxon>Oxalobacteraceae</taxon>
        <taxon>Sapientia</taxon>
    </lineage>
</organism>
<dbReference type="Pfam" id="PF04134">
    <property type="entry name" value="DCC1-like"/>
    <property type="match status" value="1"/>
</dbReference>
<evidence type="ECO:0000313" key="1">
    <source>
        <dbReference type="EMBL" id="TDK67070.1"/>
    </source>
</evidence>
<name>A0A4R5W327_9BURK</name>
<protein>
    <submittedName>
        <fullName evidence="1">DUF393 domain-containing protein</fullName>
    </submittedName>
</protein>
<dbReference type="GO" id="GO:0015035">
    <property type="term" value="F:protein-disulfide reductase activity"/>
    <property type="evidence" value="ECO:0007669"/>
    <property type="project" value="InterPro"/>
</dbReference>
<sequence length="199" mass="22046">MVSPPLDSLTSTKLTPLTPLTQSAAIVPILLFDGGCQTCSAIAAWVRRCATKSDGRQRIIARPIGHDPVEVGQFIAGLNIWDAYAVVHVKMPDGSVKLGGEAVTEVLRCLPMTRWIAWCCDRRIFGIQPAQLVLNLAYHILDDIRPILGCDSCGRAKPWVRPFERLTKWVAGMGHDKVRPTQHLHFKPLPTAPRNPNRE</sequence>